<dbReference type="RefSeq" id="WP_091823002.1">
    <property type="nucleotide sequence ID" value="NZ_FNRJ01000002.1"/>
</dbReference>
<comment type="similarity">
    <text evidence="1">Belongs to the argonaute family. Long pAgo subfamily.</text>
</comment>
<evidence type="ECO:0000259" key="3">
    <source>
        <dbReference type="SMART" id="SM00950"/>
    </source>
</evidence>
<organism evidence="4 5">
    <name type="scientific">Marinobacterium iners DSM 11526</name>
    <dbReference type="NCBI Taxonomy" id="1122198"/>
    <lineage>
        <taxon>Bacteria</taxon>
        <taxon>Pseudomonadati</taxon>
        <taxon>Pseudomonadota</taxon>
        <taxon>Gammaproteobacteria</taxon>
        <taxon>Oceanospirillales</taxon>
        <taxon>Oceanospirillaceae</taxon>
        <taxon>Marinobacterium</taxon>
    </lineage>
</organism>
<evidence type="ECO:0000313" key="4">
    <source>
        <dbReference type="EMBL" id="SEA22656.1"/>
    </source>
</evidence>
<proteinExistence type="inferred from homology"/>
<gene>
    <name evidence="4" type="ORF">SAMN02745729_10228</name>
</gene>
<evidence type="ECO:0000313" key="5">
    <source>
        <dbReference type="Proteomes" id="UP000242469"/>
    </source>
</evidence>
<dbReference type="SMART" id="SM00950">
    <property type="entry name" value="Piwi"/>
    <property type="match status" value="1"/>
</dbReference>
<evidence type="ECO:0000256" key="2">
    <source>
        <dbReference type="ARBA" id="ARBA00035032"/>
    </source>
</evidence>
<dbReference type="Proteomes" id="UP000242469">
    <property type="component" value="Unassembled WGS sequence"/>
</dbReference>
<sequence>MAIKATVYRWRNWGDDPRPKVLWERFKNQLLTVHQHDYQVVEGPLRALAVCAGKQVHNGWCHFPTIKAHFMRHDRKVYVEMSLRGCFCLDNQTVKSIASSDLPDNLQGWVRSVSGNSIADHVEAVRDFVTRCNLAGLELEEANLKSGIARPVFATGAGDITTDELSALTALGSPWRAAVPKALVVHTCDPDRAHRFLGNLRDTQRQIFGSSLFIDGISVAGFQKESFQNDCLHILLVPGLSDFVKDVSWQRLLYRLERSRVIFKVVRASNALDRFVVRNLLFDLYVKAGGIPWIAKFNDQRLVCALDAGHSADLGLSRWVGCRYSKKDQRQRIYFQDCGLAEQVPEAIAAKLLVKLTSENSLVLRDGRMHKSDTQFSSRAGLDVIAINKRPTAVIYEEDNGRVAVASTGAYLEYPDGAVLLQSAVGSSSKDYIRPIHLSSRTVSLSSEVISDLQALVELPSLSSMHPIRLPLPVYWADLASKLNSSDWVRVLGNGWKLEGLVPALRES</sequence>
<evidence type="ECO:0000256" key="1">
    <source>
        <dbReference type="ARBA" id="ARBA00035012"/>
    </source>
</evidence>
<dbReference type="Gene3D" id="3.30.420.10">
    <property type="entry name" value="Ribonuclease H-like superfamily/Ribonuclease H"/>
    <property type="match status" value="1"/>
</dbReference>
<reference evidence="5" key="1">
    <citation type="submission" date="2016-10" db="EMBL/GenBank/DDBJ databases">
        <authorList>
            <person name="Varghese N."/>
            <person name="Submissions S."/>
        </authorList>
    </citation>
    <scope>NUCLEOTIDE SEQUENCE [LARGE SCALE GENOMIC DNA]</scope>
    <source>
        <strain evidence="5">DSM 11526</strain>
    </source>
</reference>
<dbReference type="InterPro" id="IPR012337">
    <property type="entry name" value="RNaseH-like_sf"/>
</dbReference>
<dbReference type="EMBL" id="FNRJ01000002">
    <property type="protein sequence ID" value="SEA22656.1"/>
    <property type="molecule type" value="Genomic_DNA"/>
</dbReference>
<dbReference type="SUPFAM" id="SSF53098">
    <property type="entry name" value="Ribonuclease H-like"/>
    <property type="match status" value="1"/>
</dbReference>
<dbReference type="InterPro" id="IPR036397">
    <property type="entry name" value="RNaseH_sf"/>
</dbReference>
<dbReference type="STRING" id="1122198.SAMN02745729_10228"/>
<keyword evidence="5" id="KW-1185">Reference proteome</keyword>
<feature type="domain" description="Piwi" evidence="3">
    <location>
        <begin position="232"/>
        <end position="494"/>
    </location>
</feature>
<name>A0A1H3ZFW5_9GAMM</name>
<dbReference type="GO" id="GO:0003676">
    <property type="term" value="F:nucleic acid binding"/>
    <property type="evidence" value="ECO:0007669"/>
    <property type="project" value="InterPro"/>
</dbReference>
<dbReference type="AlphaFoldDB" id="A0A1H3ZFW5"/>
<dbReference type="InterPro" id="IPR003165">
    <property type="entry name" value="Piwi"/>
</dbReference>
<protein>
    <recommendedName>
        <fullName evidence="2">Protein argonaute</fullName>
    </recommendedName>
</protein>
<accession>A0A1H3ZFW5</accession>